<accession>A0A2R4BQD0</accession>
<gene>
    <name evidence="1" type="ORF">Tharo_2651</name>
</gene>
<reference evidence="1 2" key="1">
    <citation type="submission" date="2018-03" db="EMBL/GenBank/DDBJ databases">
        <title>Complete genome sequence of Thauera aromatica, a model organism for studying aromatic compound degradation under denitrifying conditions.</title>
        <authorList>
            <person name="Lo H.-Y."/>
            <person name="Goris T."/>
            <person name="Boll M."/>
            <person name="Mueller J.A."/>
        </authorList>
    </citation>
    <scope>NUCLEOTIDE SEQUENCE [LARGE SCALE GENOMIC DNA]</scope>
    <source>
        <strain evidence="1 2">K172</strain>
    </source>
</reference>
<organism evidence="1 2">
    <name type="scientific">Thauera aromatica K172</name>
    <dbReference type="NCBI Taxonomy" id="44139"/>
    <lineage>
        <taxon>Bacteria</taxon>
        <taxon>Pseudomonadati</taxon>
        <taxon>Pseudomonadota</taxon>
        <taxon>Betaproteobacteria</taxon>
        <taxon>Rhodocyclales</taxon>
        <taxon>Zoogloeaceae</taxon>
        <taxon>Thauera</taxon>
    </lineage>
</organism>
<dbReference type="AlphaFoldDB" id="A0A2R4BQD0"/>
<name>A0A2R4BQD0_THAAR</name>
<sequence length="95" mass="10101">MMSTSYVAGPWGHDRRIIFADGAAIAEVFSGACRNLAEADATERLIAAAPDLFEAARVAEALLTRQRFHADKFSPEGALLLALRKAIAKVEGGSV</sequence>
<protein>
    <submittedName>
        <fullName evidence="1">Uncharacterized protein</fullName>
    </submittedName>
</protein>
<keyword evidence="2" id="KW-1185">Reference proteome</keyword>
<dbReference type="Proteomes" id="UP000241885">
    <property type="component" value="Chromosome"/>
</dbReference>
<dbReference type="EMBL" id="CP028339">
    <property type="protein sequence ID" value="AVR89539.1"/>
    <property type="molecule type" value="Genomic_DNA"/>
</dbReference>
<dbReference type="RefSeq" id="WP_107221647.1">
    <property type="nucleotide sequence ID" value="NZ_CP028339.1"/>
</dbReference>
<dbReference type="KEGG" id="tak:Tharo_2651"/>
<evidence type="ECO:0000313" key="1">
    <source>
        <dbReference type="EMBL" id="AVR89539.1"/>
    </source>
</evidence>
<evidence type="ECO:0000313" key="2">
    <source>
        <dbReference type="Proteomes" id="UP000241885"/>
    </source>
</evidence>
<proteinExistence type="predicted"/>